<keyword evidence="1" id="KW-0812">Transmembrane</keyword>
<keyword evidence="1" id="KW-0472">Membrane</keyword>
<feature type="transmembrane region" description="Helical" evidence="1">
    <location>
        <begin position="22"/>
        <end position="42"/>
    </location>
</feature>
<dbReference type="AlphaFoldDB" id="Q4A551"/>
<accession>Q4A551</accession>
<keyword evidence="1" id="KW-1133">Transmembrane helix</keyword>
<organism evidence="2">
    <name type="scientific">Limnoraphis robusta CCAP 1446/4</name>
    <dbReference type="NCBI Taxonomy" id="197229"/>
    <lineage>
        <taxon>Bacteria</taxon>
        <taxon>Bacillati</taxon>
        <taxon>Cyanobacteriota</taxon>
        <taxon>Cyanophyceae</taxon>
        <taxon>Oscillatoriophycideae</taxon>
        <taxon>Oscillatoriales</taxon>
        <taxon>Sirenicapillariaceae</taxon>
        <taxon>Limnoraphis</taxon>
    </lineage>
</organism>
<protein>
    <submittedName>
        <fullName evidence="2">Uncharacterized protein</fullName>
    </submittedName>
</protein>
<dbReference type="EMBL" id="AF368526">
    <property type="protein sequence ID" value="AAZ73688.1"/>
    <property type="molecule type" value="Genomic_DNA"/>
</dbReference>
<feature type="non-terminal residue" evidence="2">
    <location>
        <position position="1"/>
    </location>
</feature>
<reference evidence="2" key="3">
    <citation type="submission" date="2005-08" db="EMBL/GenBank/DDBJ databases">
        <title>Repetitive sequences within intergenic regions of cyanobacterial uptake hydrogenase genes (hupSL).</title>
        <authorList>
            <person name="Tamagnini P."/>
            <person name="Leitao E."/>
            <person name="Almeida L."/>
            <person name="Lindberg P."/>
            <person name="Burja A.M."/>
            <person name="Wright P.C."/>
            <person name="Lindblad P."/>
        </authorList>
    </citation>
    <scope>NUCLEOTIDE SEQUENCE</scope>
    <source>
        <strain evidence="2">CCAP 1446/4</strain>
    </source>
</reference>
<evidence type="ECO:0000256" key="1">
    <source>
        <dbReference type="SAM" id="Phobius"/>
    </source>
</evidence>
<sequence>NCSACNPDARVDDMIIQNFSRVILFISRLAMIFSSLSRWTFLGLLQHRPQTRRWLSRIVLSMGTVSLLAAPVTAFPSFNLLNRHDYRRCAEGLRDAGIAAKLSAEACAGVIRPRDLSECVVSITNTAAISSEEALVGCVSVRRPRELGICVTGIVTVASSADPLNVLNSCALSLLPERYSFCVIGLAEVHQDLAVDDLLETCLNPPEQFIDLDLELEVVPEADDPLE</sequence>
<feature type="transmembrane region" description="Helical" evidence="1">
    <location>
        <begin position="54"/>
        <end position="78"/>
    </location>
</feature>
<evidence type="ECO:0000313" key="2">
    <source>
        <dbReference type="EMBL" id="AAZ73688.1"/>
    </source>
</evidence>
<reference evidence="2" key="2">
    <citation type="submission" date="2005-08" db="EMBL/GenBank/DDBJ databases">
        <title>Characterization of hydrogenases from the marine filamentous, non-heterocystous, cyanobacterium Lyngbya majuscula CCAP 1446/4.</title>
        <authorList>
            <person name="Leitao E."/>
            <person name="Oxelfelt F."/>
            <person name="Oliveira P."/>
            <person name="Ferreira D."/>
            <person name="Burja A.M."/>
            <person name="Wright P.C."/>
            <person name="Tamagnini P."/>
        </authorList>
    </citation>
    <scope>NUCLEOTIDE SEQUENCE</scope>
    <source>
        <strain evidence="2">CCAP 1446/4</strain>
    </source>
</reference>
<proteinExistence type="predicted"/>
<name>Q4A551_9CYAN</name>
<reference evidence="2" key="1">
    <citation type="journal article" date="2002" name="Microbiol. Mol. Biol. Rev.">
        <title>Hydrogenases and hydrogen metabolism of cyanobacteria.</title>
        <authorList>
            <person name="Tamagnini P."/>
            <person name="Axelsson R."/>
            <person name="Lindberg P."/>
            <person name="Oxelfelt F."/>
            <person name="Wunschiers R."/>
            <person name="Lindblad P."/>
        </authorList>
    </citation>
    <scope>NUCLEOTIDE SEQUENCE</scope>
    <source>
        <strain evidence="2">CCAP 1446/4</strain>
    </source>
</reference>